<name>A0AC35UCM5_9BILA</name>
<evidence type="ECO:0000313" key="2">
    <source>
        <dbReference type="WBParaSite" id="RSKR_0001018400.1"/>
    </source>
</evidence>
<dbReference type="Proteomes" id="UP000095286">
    <property type="component" value="Unplaced"/>
</dbReference>
<evidence type="ECO:0000313" key="1">
    <source>
        <dbReference type="Proteomes" id="UP000095286"/>
    </source>
</evidence>
<dbReference type="WBParaSite" id="RSKR_0001018400.1">
    <property type="protein sequence ID" value="RSKR_0001018400.1"/>
    <property type="gene ID" value="RSKR_0001018400"/>
</dbReference>
<accession>A0AC35UCM5</accession>
<organism evidence="1 2">
    <name type="scientific">Rhabditophanes sp. KR3021</name>
    <dbReference type="NCBI Taxonomy" id="114890"/>
    <lineage>
        <taxon>Eukaryota</taxon>
        <taxon>Metazoa</taxon>
        <taxon>Ecdysozoa</taxon>
        <taxon>Nematoda</taxon>
        <taxon>Chromadorea</taxon>
        <taxon>Rhabditida</taxon>
        <taxon>Tylenchina</taxon>
        <taxon>Panagrolaimomorpha</taxon>
        <taxon>Strongyloidoidea</taxon>
        <taxon>Alloionematidae</taxon>
        <taxon>Rhabditophanes</taxon>
    </lineage>
</organism>
<reference evidence="2" key="1">
    <citation type="submission" date="2016-11" db="UniProtKB">
        <authorList>
            <consortium name="WormBaseParasite"/>
        </authorList>
    </citation>
    <scope>IDENTIFICATION</scope>
    <source>
        <strain evidence="2">KR3021</strain>
    </source>
</reference>
<proteinExistence type="predicted"/>
<protein>
    <submittedName>
        <fullName evidence="2">INCENP_ARK-bind domain-containing protein</fullName>
    </submittedName>
</protein>
<sequence length="128" mass="14846">MDQENNIELTDKLEDYEFIDDTKSRELNENCPDFIRPISFPLDEIKKAKEDYEFHIYLKDPKDKDVEPAVRVDQIVASQPKTTYEVLPAPSKNKLPQAGKKQTKRYQNAKINSLNATNSIGINVSRRF</sequence>